<gene>
    <name evidence="2" type="ORF">CVIRNUC_000636</name>
</gene>
<feature type="transmembrane region" description="Helical" evidence="1">
    <location>
        <begin position="104"/>
        <end position="123"/>
    </location>
</feature>
<evidence type="ECO:0000256" key="1">
    <source>
        <dbReference type="SAM" id="Phobius"/>
    </source>
</evidence>
<keyword evidence="1" id="KW-0812">Transmembrane</keyword>
<accession>A0AAV1HUV7</accession>
<protein>
    <recommendedName>
        <fullName evidence="4">Cyanobacterial aminoacyl-tRNA synthetase CAAD domain-containing protein</fullName>
    </recommendedName>
</protein>
<keyword evidence="3" id="KW-1185">Reference proteome</keyword>
<comment type="caution">
    <text evidence="2">The sequence shown here is derived from an EMBL/GenBank/DDBJ whole genome shotgun (WGS) entry which is preliminary data.</text>
</comment>
<feature type="transmembrane region" description="Helical" evidence="1">
    <location>
        <begin position="79"/>
        <end position="98"/>
    </location>
</feature>
<keyword evidence="1" id="KW-1133">Transmembrane helix</keyword>
<evidence type="ECO:0008006" key="4">
    <source>
        <dbReference type="Google" id="ProtNLM"/>
    </source>
</evidence>
<dbReference type="Proteomes" id="UP001314263">
    <property type="component" value="Unassembled WGS sequence"/>
</dbReference>
<sequence>MVAVSMKTAMALGGTSQRMRVTAPRAPFSSPIVPHLPQVRKCGPGKSVAVRAQSKDTDFDSILTTLADKFEKTDKKPAVIGWTAAAVGSFFLAEWLIHLPLLDFLLGFPLQLVGILALPWAYVKYVDESNSIVDDLGSAAKKVTNKLPGLE</sequence>
<dbReference type="AlphaFoldDB" id="A0AAV1HUV7"/>
<reference evidence="2 3" key="1">
    <citation type="submission" date="2023-10" db="EMBL/GenBank/DDBJ databases">
        <authorList>
            <person name="Maclean D."/>
            <person name="Macfadyen A."/>
        </authorList>
    </citation>
    <scope>NUCLEOTIDE SEQUENCE [LARGE SCALE GENOMIC DNA]</scope>
</reference>
<proteinExistence type="predicted"/>
<evidence type="ECO:0000313" key="2">
    <source>
        <dbReference type="EMBL" id="CAK0735769.1"/>
    </source>
</evidence>
<evidence type="ECO:0000313" key="3">
    <source>
        <dbReference type="Proteomes" id="UP001314263"/>
    </source>
</evidence>
<name>A0AAV1HUV7_9CHLO</name>
<organism evidence="2 3">
    <name type="scientific">Coccomyxa viridis</name>
    <dbReference type="NCBI Taxonomy" id="1274662"/>
    <lineage>
        <taxon>Eukaryota</taxon>
        <taxon>Viridiplantae</taxon>
        <taxon>Chlorophyta</taxon>
        <taxon>core chlorophytes</taxon>
        <taxon>Trebouxiophyceae</taxon>
        <taxon>Trebouxiophyceae incertae sedis</taxon>
        <taxon>Coccomyxaceae</taxon>
        <taxon>Coccomyxa</taxon>
    </lineage>
</organism>
<keyword evidence="1" id="KW-0472">Membrane</keyword>
<dbReference type="EMBL" id="CAUYUE010000001">
    <property type="protein sequence ID" value="CAK0735769.1"/>
    <property type="molecule type" value="Genomic_DNA"/>
</dbReference>